<sequence length="152" mass="16788">MGGWLGPSTNFHEPHAINPANLQLAPGLNEGPSAQKSAVRPSRRSGEMHNRDARESAKIVPRAPKTVLNCKMAFPFEKAIVSSLEFITRTSNDGDTSRGGLPRLYSLLLTMFYYQDGTVPQLRCTNSSEPNGTQKSDEFLLVKQSRAPLMER</sequence>
<accession>A0ABR1CIH2</accession>
<feature type="compositionally biased region" description="Polar residues" evidence="1">
    <location>
        <begin position="125"/>
        <end position="134"/>
    </location>
</feature>
<protein>
    <submittedName>
        <fullName evidence="2">Uncharacterized protein</fullName>
    </submittedName>
</protein>
<evidence type="ECO:0000313" key="2">
    <source>
        <dbReference type="EMBL" id="KAK6737468.1"/>
    </source>
</evidence>
<dbReference type="Proteomes" id="UP001303046">
    <property type="component" value="Unassembled WGS sequence"/>
</dbReference>
<reference evidence="2 3" key="1">
    <citation type="submission" date="2023-08" db="EMBL/GenBank/DDBJ databases">
        <title>A Necator americanus chromosomal reference genome.</title>
        <authorList>
            <person name="Ilik V."/>
            <person name="Petrzelkova K.J."/>
            <person name="Pardy F."/>
            <person name="Fuh T."/>
            <person name="Niatou-Singa F.S."/>
            <person name="Gouil Q."/>
            <person name="Baker L."/>
            <person name="Ritchie M.E."/>
            <person name="Jex A.R."/>
            <person name="Gazzola D."/>
            <person name="Li H."/>
            <person name="Toshio Fujiwara R."/>
            <person name="Zhan B."/>
            <person name="Aroian R.V."/>
            <person name="Pafco B."/>
            <person name="Schwarz E.M."/>
        </authorList>
    </citation>
    <scope>NUCLEOTIDE SEQUENCE [LARGE SCALE GENOMIC DNA]</scope>
    <source>
        <strain evidence="2 3">Aroian</strain>
        <tissue evidence="2">Whole animal</tissue>
    </source>
</reference>
<comment type="caution">
    <text evidence="2">The sequence shown here is derived from an EMBL/GenBank/DDBJ whole genome shotgun (WGS) entry which is preliminary data.</text>
</comment>
<feature type="region of interest" description="Disordered" evidence="1">
    <location>
        <begin position="125"/>
        <end position="152"/>
    </location>
</feature>
<dbReference type="EMBL" id="JAVFWL010000002">
    <property type="protein sequence ID" value="KAK6737468.1"/>
    <property type="molecule type" value="Genomic_DNA"/>
</dbReference>
<proteinExistence type="predicted"/>
<feature type="region of interest" description="Disordered" evidence="1">
    <location>
        <begin position="24"/>
        <end position="57"/>
    </location>
</feature>
<name>A0ABR1CIH2_NECAM</name>
<evidence type="ECO:0000313" key="3">
    <source>
        <dbReference type="Proteomes" id="UP001303046"/>
    </source>
</evidence>
<feature type="compositionally biased region" description="Basic and acidic residues" evidence="1">
    <location>
        <begin position="44"/>
        <end position="57"/>
    </location>
</feature>
<keyword evidence="3" id="KW-1185">Reference proteome</keyword>
<organism evidence="2 3">
    <name type="scientific">Necator americanus</name>
    <name type="common">Human hookworm</name>
    <dbReference type="NCBI Taxonomy" id="51031"/>
    <lineage>
        <taxon>Eukaryota</taxon>
        <taxon>Metazoa</taxon>
        <taxon>Ecdysozoa</taxon>
        <taxon>Nematoda</taxon>
        <taxon>Chromadorea</taxon>
        <taxon>Rhabditida</taxon>
        <taxon>Rhabditina</taxon>
        <taxon>Rhabditomorpha</taxon>
        <taxon>Strongyloidea</taxon>
        <taxon>Ancylostomatidae</taxon>
        <taxon>Bunostominae</taxon>
        <taxon>Necator</taxon>
    </lineage>
</organism>
<evidence type="ECO:0000256" key="1">
    <source>
        <dbReference type="SAM" id="MobiDB-lite"/>
    </source>
</evidence>
<gene>
    <name evidence="2" type="primary">Necator_chrII.g7692</name>
    <name evidence="2" type="ORF">RB195_019898</name>
</gene>